<evidence type="ECO:0000313" key="2">
    <source>
        <dbReference type="Proteomes" id="UP000739538"/>
    </source>
</evidence>
<evidence type="ECO:0008006" key="3">
    <source>
        <dbReference type="Google" id="ProtNLM"/>
    </source>
</evidence>
<dbReference type="AlphaFoldDB" id="A0A956SIM6"/>
<name>A0A956SIM6_UNCEI</name>
<protein>
    <recommendedName>
        <fullName evidence="3">Transposase</fullName>
    </recommendedName>
</protein>
<proteinExistence type="predicted"/>
<organism evidence="1 2">
    <name type="scientific">Eiseniibacteriota bacterium</name>
    <dbReference type="NCBI Taxonomy" id="2212470"/>
    <lineage>
        <taxon>Bacteria</taxon>
        <taxon>Candidatus Eiseniibacteriota</taxon>
    </lineage>
</organism>
<sequence length="106" mass="12519">MSRLKEMRTVLSRWRRSGLSLRRFGQDQGISYNTLQYWRRKFEGTGPVRRQGRQATPEFVPVEVVPDRTTEKVRYDVRLRSGHRVRVHSGFDAAELRRLVEALESC</sequence>
<reference evidence="1" key="1">
    <citation type="submission" date="2020-04" db="EMBL/GenBank/DDBJ databases">
        <authorList>
            <person name="Zhang T."/>
        </authorList>
    </citation>
    <scope>NUCLEOTIDE SEQUENCE</scope>
    <source>
        <strain evidence="1">HKST-UBA02</strain>
    </source>
</reference>
<dbReference type="NCBIfam" id="NF047593">
    <property type="entry name" value="IS66_ISAeme5_TnpA"/>
    <property type="match status" value="1"/>
</dbReference>
<gene>
    <name evidence="1" type="ORF">KDA27_28205</name>
</gene>
<evidence type="ECO:0000313" key="1">
    <source>
        <dbReference type="EMBL" id="MCA9759713.1"/>
    </source>
</evidence>
<reference evidence="1" key="2">
    <citation type="journal article" date="2021" name="Microbiome">
        <title>Successional dynamics and alternative stable states in a saline activated sludge microbial community over 9 years.</title>
        <authorList>
            <person name="Wang Y."/>
            <person name="Ye J."/>
            <person name="Ju F."/>
            <person name="Liu L."/>
            <person name="Boyd J.A."/>
            <person name="Deng Y."/>
            <person name="Parks D.H."/>
            <person name="Jiang X."/>
            <person name="Yin X."/>
            <person name="Woodcroft B.J."/>
            <person name="Tyson G.W."/>
            <person name="Hugenholtz P."/>
            <person name="Polz M.F."/>
            <person name="Zhang T."/>
        </authorList>
    </citation>
    <scope>NUCLEOTIDE SEQUENCE</scope>
    <source>
        <strain evidence="1">HKST-UBA02</strain>
    </source>
</reference>
<accession>A0A956SIM6</accession>
<dbReference type="EMBL" id="JAGQHS010000453">
    <property type="protein sequence ID" value="MCA9759713.1"/>
    <property type="molecule type" value="Genomic_DNA"/>
</dbReference>
<dbReference type="Proteomes" id="UP000739538">
    <property type="component" value="Unassembled WGS sequence"/>
</dbReference>
<comment type="caution">
    <text evidence="1">The sequence shown here is derived from an EMBL/GenBank/DDBJ whole genome shotgun (WGS) entry which is preliminary data.</text>
</comment>